<evidence type="ECO:0000313" key="3">
    <source>
        <dbReference type="Proteomes" id="UP000622166"/>
    </source>
</evidence>
<reference evidence="2" key="2">
    <citation type="submission" date="2020-09" db="EMBL/GenBank/DDBJ databases">
        <authorList>
            <person name="Sun Q."/>
            <person name="Ohkuma M."/>
        </authorList>
    </citation>
    <scope>NUCLEOTIDE SEQUENCE</scope>
    <source>
        <strain evidence="2">JCM 4815</strain>
    </source>
</reference>
<proteinExistence type="predicted"/>
<sequence>MMLPITRADAAGRPSAAVGAGAGLEPLRGVVDMSALLAGLTADRSIRERSFRATTTMVIGHKARTWPIGPDSRCPAGRCRPSWNGWDIRPSPASRLRPWTGAPGVSRTEAGRSVKQRAEHVRNLVLVTVSICIAVALREALGLWRLSSPGCEPASVLGERLTEWTTPPERAVLLRGAPRAARAPVRIVIGPAASGFACGVGHGSLPADGRSPGADPAVPPHNQVHRLTGPVSAKQRRNNGRDRLSPRPRRG</sequence>
<organism evidence="2 3">
    <name type="scientific">Streptomyces poonensis</name>
    <dbReference type="NCBI Taxonomy" id="68255"/>
    <lineage>
        <taxon>Bacteria</taxon>
        <taxon>Bacillati</taxon>
        <taxon>Actinomycetota</taxon>
        <taxon>Actinomycetes</taxon>
        <taxon>Kitasatosporales</taxon>
        <taxon>Streptomycetaceae</taxon>
        <taxon>Streptomyces</taxon>
    </lineage>
</organism>
<protein>
    <submittedName>
        <fullName evidence="2">Uncharacterized protein</fullName>
    </submittedName>
</protein>
<keyword evidence="3" id="KW-1185">Reference proteome</keyword>
<name>A0A918PS34_9ACTN</name>
<reference evidence="2" key="1">
    <citation type="journal article" date="2014" name="Int. J. Syst. Evol. Microbiol.">
        <title>Complete genome sequence of Corynebacterium casei LMG S-19264T (=DSM 44701T), isolated from a smear-ripened cheese.</title>
        <authorList>
            <consortium name="US DOE Joint Genome Institute (JGI-PGF)"/>
            <person name="Walter F."/>
            <person name="Albersmeier A."/>
            <person name="Kalinowski J."/>
            <person name="Ruckert C."/>
        </authorList>
    </citation>
    <scope>NUCLEOTIDE SEQUENCE</scope>
    <source>
        <strain evidence="2">JCM 4815</strain>
    </source>
</reference>
<dbReference type="EMBL" id="BMVW01000009">
    <property type="protein sequence ID" value="GGZ20492.1"/>
    <property type="molecule type" value="Genomic_DNA"/>
</dbReference>
<evidence type="ECO:0000256" key="1">
    <source>
        <dbReference type="SAM" id="MobiDB-lite"/>
    </source>
</evidence>
<dbReference type="Proteomes" id="UP000622166">
    <property type="component" value="Unassembled WGS sequence"/>
</dbReference>
<evidence type="ECO:0000313" key="2">
    <source>
        <dbReference type="EMBL" id="GGZ20492.1"/>
    </source>
</evidence>
<accession>A0A918PS34</accession>
<dbReference type="AlphaFoldDB" id="A0A918PS34"/>
<feature type="region of interest" description="Disordered" evidence="1">
    <location>
        <begin position="207"/>
        <end position="251"/>
    </location>
</feature>
<comment type="caution">
    <text evidence="2">The sequence shown here is derived from an EMBL/GenBank/DDBJ whole genome shotgun (WGS) entry which is preliminary data.</text>
</comment>
<gene>
    <name evidence="2" type="ORF">GCM10010365_46000</name>
</gene>